<name>A0A6J5QS38_9CAUD</name>
<organism evidence="3">
    <name type="scientific">uncultured Caudovirales phage</name>
    <dbReference type="NCBI Taxonomy" id="2100421"/>
    <lineage>
        <taxon>Viruses</taxon>
        <taxon>Duplodnaviria</taxon>
        <taxon>Heunggongvirae</taxon>
        <taxon>Uroviricota</taxon>
        <taxon>Caudoviricetes</taxon>
        <taxon>Peduoviridae</taxon>
        <taxon>Maltschvirus</taxon>
        <taxon>Maltschvirus maltsch</taxon>
    </lineage>
</organism>
<gene>
    <name evidence="3" type="ORF">UFOVP1111_43</name>
    <name evidence="4" type="ORF">UFOVP1380_48</name>
    <name evidence="2" type="ORF">UFOVP943_48</name>
</gene>
<dbReference type="EMBL" id="LR797058">
    <property type="protein sequence ID" value="CAB4184241.1"/>
    <property type="molecule type" value="Genomic_DNA"/>
</dbReference>
<sequence length="141" mass="14462">MPAVGFIGLGGLEADAKGKSTKGVFANADLGGLDASATSRDIKSARFDSDLGNVVGSATATVSPPEPPVIPPSGSRWWKQPAAPVKKHEPPEQIVIEIPKPRRPVLVSAQAVSRLGGANIGALGSITFSTLDDDAEVLLLV</sequence>
<reference evidence="3" key="1">
    <citation type="submission" date="2020-05" db="EMBL/GenBank/DDBJ databases">
        <authorList>
            <person name="Chiriac C."/>
            <person name="Salcher M."/>
            <person name="Ghai R."/>
            <person name="Kavagutti S V."/>
        </authorList>
    </citation>
    <scope>NUCLEOTIDE SEQUENCE</scope>
</reference>
<evidence type="ECO:0000313" key="4">
    <source>
        <dbReference type="EMBL" id="CAB4203391.1"/>
    </source>
</evidence>
<proteinExistence type="predicted"/>
<accession>A0A6J5QS38</accession>
<evidence type="ECO:0000313" key="3">
    <source>
        <dbReference type="EMBL" id="CAB4184241.1"/>
    </source>
</evidence>
<protein>
    <submittedName>
        <fullName evidence="3">Uncharacterized protein</fullName>
    </submittedName>
</protein>
<feature type="region of interest" description="Disordered" evidence="1">
    <location>
        <begin position="58"/>
        <end position="91"/>
    </location>
</feature>
<dbReference type="EMBL" id="LR797330">
    <property type="protein sequence ID" value="CAB4203391.1"/>
    <property type="molecule type" value="Genomic_DNA"/>
</dbReference>
<evidence type="ECO:0000256" key="1">
    <source>
        <dbReference type="SAM" id="MobiDB-lite"/>
    </source>
</evidence>
<evidence type="ECO:0000313" key="2">
    <source>
        <dbReference type="EMBL" id="CAB4173466.1"/>
    </source>
</evidence>
<dbReference type="EMBL" id="LR796901">
    <property type="protein sequence ID" value="CAB4173466.1"/>
    <property type="molecule type" value="Genomic_DNA"/>
</dbReference>